<name>A0ABW9KHD7_9BACT</name>
<dbReference type="EMBL" id="JBJYXY010000001">
    <property type="protein sequence ID" value="MFN2974380.1"/>
    <property type="molecule type" value="Genomic_DNA"/>
</dbReference>
<organism evidence="1 2">
    <name type="scientific">Terriglobus aquaticus</name>
    <dbReference type="NCBI Taxonomy" id="940139"/>
    <lineage>
        <taxon>Bacteria</taxon>
        <taxon>Pseudomonadati</taxon>
        <taxon>Acidobacteriota</taxon>
        <taxon>Terriglobia</taxon>
        <taxon>Terriglobales</taxon>
        <taxon>Acidobacteriaceae</taxon>
        <taxon>Terriglobus</taxon>
    </lineage>
</organism>
<dbReference type="Proteomes" id="UP001634747">
    <property type="component" value="Unassembled WGS sequence"/>
</dbReference>
<protein>
    <submittedName>
        <fullName evidence="1">Uncharacterized protein</fullName>
    </submittedName>
</protein>
<gene>
    <name evidence="1" type="ORF">ACK2TP_01260</name>
</gene>
<proteinExistence type="predicted"/>
<keyword evidence="2" id="KW-1185">Reference proteome</keyword>
<comment type="caution">
    <text evidence="1">The sequence shown here is derived from an EMBL/GenBank/DDBJ whole genome shotgun (WGS) entry which is preliminary data.</text>
</comment>
<sequence>MSEPAEPVQPLPTSSGNIVSNAAKGAWDEVAGKDNVFKGAIKTFTGKNAYESEKVEQSYKMLTPEGMISASALSALQAGQHQEITRGNAAMQVTQDRYTFIDGNEIQRILQTQREETHGDANFSWLANRNIAVQGNEEHLTYGDLDTYVRGESVEMFVGKHEVTAPEEFEWKQLERGFSYLKQDMMVAGLDLHVSQIDVHQVDVEVSGLETKVHGGSHDLRGEGVKIHAFFSRIGSHLEATLHANPLISLGLDIPF</sequence>
<accession>A0ABW9KHD7</accession>
<reference evidence="1 2" key="1">
    <citation type="submission" date="2024-12" db="EMBL/GenBank/DDBJ databases">
        <authorList>
            <person name="Lee Y."/>
        </authorList>
    </citation>
    <scope>NUCLEOTIDE SEQUENCE [LARGE SCALE GENOMIC DNA]</scope>
    <source>
        <strain evidence="1 2">03SUJ4</strain>
    </source>
</reference>
<evidence type="ECO:0000313" key="2">
    <source>
        <dbReference type="Proteomes" id="UP001634747"/>
    </source>
</evidence>
<evidence type="ECO:0000313" key="1">
    <source>
        <dbReference type="EMBL" id="MFN2974380.1"/>
    </source>
</evidence>
<dbReference type="RefSeq" id="WP_263414054.1">
    <property type="nucleotide sequence ID" value="NZ_BAABBH010000001.1"/>
</dbReference>